<protein>
    <submittedName>
        <fullName evidence="2">Uncharacterized protein</fullName>
    </submittedName>
</protein>
<evidence type="ECO:0000256" key="1">
    <source>
        <dbReference type="SAM" id="Coils"/>
    </source>
</evidence>
<comment type="caution">
    <text evidence="2">The sequence shown here is derived from an EMBL/GenBank/DDBJ whole genome shotgun (WGS) entry which is preliminary data.</text>
</comment>
<proteinExistence type="predicted"/>
<dbReference type="Proteomes" id="UP000288024">
    <property type="component" value="Unassembled WGS sequence"/>
</dbReference>
<accession>A0A3S2U6A5</accession>
<sequence length="174" mass="20225">MNIAKQKEIVALENEQKELMNKYSQQKGQLIQARREAMINTGMNELRTYLEQIGFVFTKETIDYKAESDGVIIKIRKINDSIDVWMPNNEHYYIKIDVNSPQESFTKQSGLSQSQEIEAIKEIIDNIKSAFSRIDQVTFEYKVKKGRTDSSWNPSDHVTTNHPEFHTVLAEMFS</sequence>
<feature type="coiled-coil region" evidence="1">
    <location>
        <begin position="2"/>
        <end position="36"/>
    </location>
</feature>
<gene>
    <name evidence="2" type="ORF">EM808_27505</name>
</gene>
<evidence type="ECO:0000313" key="3">
    <source>
        <dbReference type="Proteomes" id="UP000288024"/>
    </source>
</evidence>
<dbReference type="AlphaFoldDB" id="A0A3S2U6A5"/>
<organism evidence="2 3">
    <name type="scientific">Niallia taxi</name>
    <dbReference type="NCBI Taxonomy" id="2499688"/>
    <lineage>
        <taxon>Bacteria</taxon>
        <taxon>Bacillati</taxon>
        <taxon>Bacillota</taxon>
        <taxon>Bacilli</taxon>
        <taxon>Bacillales</taxon>
        <taxon>Bacillaceae</taxon>
        <taxon>Niallia</taxon>
    </lineage>
</organism>
<keyword evidence="3" id="KW-1185">Reference proteome</keyword>
<dbReference type="EMBL" id="RZTZ01000029">
    <property type="protein sequence ID" value="RVT56438.1"/>
    <property type="molecule type" value="Genomic_DNA"/>
</dbReference>
<reference evidence="2 3" key="1">
    <citation type="submission" date="2019-01" db="EMBL/GenBank/DDBJ databases">
        <title>Bacillus sp. M5HDSG1-1, whole genome shotgun sequence.</title>
        <authorList>
            <person name="Tuo L."/>
        </authorList>
    </citation>
    <scope>NUCLEOTIDE SEQUENCE [LARGE SCALE GENOMIC DNA]</scope>
    <source>
        <strain evidence="2 3">M5HDSG1-1</strain>
    </source>
</reference>
<name>A0A3S2U6A5_9BACI</name>
<dbReference type="RefSeq" id="WP_127742883.1">
    <property type="nucleotide sequence ID" value="NZ_RZTZ01000029.1"/>
</dbReference>
<keyword evidence="1" id="KW-0175">Coiled coil</keyword>
<evidence type="ECO:0000313" key="2">
    <source>
        <dbReference type="EMBL" id="RVT56438.1"/>
    </source>
</evidence>